<dbReference type="InterPro" id="IPR013083">
    <property type="entry name" value="Znf_RING/FYVE/PHD"/>
</dbReference>
<dbReference type="GeneID" id="106459152"/>
<reference evidence="6" key="1">
    <citation type="submission" date="2025-08" db="UniProtKB">
        <authorList>
            <consortium name="RefSeq"/>
        </authorList>
    </citation>
    <scope>IDENTIFICATION</scope>
    <source>
        <tissue evidence="6">Muscle</tissue>
    </source>
</reference>
<keyword evidence="5" id="KW-1185">Reference proteome</keyword>
<dbReference type="RefSeq" id="XP_013774200.1">
    <property type="nucleotide sequence ID" value="XM_013918746.2"/>
</dbReference>
<evidence type="ECO:0000313" key="6">
    <source>
        <dbReference type="RefSeq" id="XP_013774200.1"/>
    </source>
</evidence>
<evidence type="ECO:0000256" key="1">
    <source>
        <dbReference type="ARBA" id="ARBA00022771"/>
    </source>
</evidence>
<dbReference type="InterPro" id="IPR006176">
    <property type="entry name" value="3-OHacyl-CoA_DH_NAD-bd"/>
</dbReference>
<keyword evidence="1 3" id="KW-0479">Metal-binding</keyword>
<evidence type="ECO:0000313" key="5">
    <source>
        <dbReference type="Proteomes" id="UP000694941"/>
    </source>
</evidence>
<dbReference type="SUPFAM" id="SSF57850">
    <property type="entry name" value="RING/U-box"/>
    <property type="match status" value="1"/>
</dbReference>
<dbReference type="Gene3D" id="3.40.50.720">
    <property type="entry name" value="NAD(P)-binding Rossmann-like Domain"/>
    <property type="match status" value="1"/>
</dbReference>
<dbReference type="Proteomes" id="UP000694941">
    <property type="component" value="Unplaced"/>
</dbReference>
<dbReference type="PROSITE" id="PS50089">
    <property type="entry name" value="ZF_RING_2"/>
    <property type="match status" value="1"/>
</dbReference>
<dbReference type="Pfam" id="PF02737">
    <property type="entry name" value="3HCDH_N"/>
    <property type="match status" value="1"/>
</dbReference>
<protein>
    <submittedName>
        <fullName evidence="6">Uncharacterized protein LOC106459152</fullName>
    </submittedName>
</protein>
<sequence>MTQSKVGLVGCGTLGGKMAGDFAYHGHEVWVYDQNSSALDNLVERLKYDREELRKDNLLMQTEFVGNVYYMNRLEKTVRKSGFIFESVTEDLEIKQDIIERISHCATSDAVIATTTMYLNLDEVFARALKPERCIGVRFLFPVYYVPEVEVTLSSKTSNETLTKIQSFLGKMGKIPFLRIGPEPFLLTNEEKEAKKFEYIKNFQNSRGLRGRPRLSIPNLIPQGSSFPLSIDENQNHQVKDCVICMDAVRDSTLLPCFHVCICTKCAKMLMKREGYCPVCRKEITEVGPHYYP</sequence>
<organism evidence="5 6">
    <name type="scientific">Limulus polyphemus</name>
    <name type="common">Atlantic horseshoe crab</name>
    <dbReference type="NCBI Taxonomy" id="6850"/>
    <lineage>
        <taxon>Eukaryota</taxon>
        <taxon>Metazoa</taxon>
        <taxon>Ecdysozoa</taxon>
        <taxon>Arthropoda</taxon>
        <taxon>Chelicerata</taxon>
        <taxon>Merostomata</taxon>
        <taxon>Xiphosura</taxon>
        <taxon>Limulidae</taxon>
        <taxon>Limulus</taxon>
    </lineage>
</organism>
<name>A0ABM1B3Q9_LIMPO</name>
<keyword evidence="1 3" id="KW-0863">Zinc-finger</keyword>
<dbReference type="PANTHER" id="PTHR48075">
    <property type="entry name" value="3-HYDROXYACYL-COA DEHYDROGENASE FAMILY PROTEIN"/>
    <property type="match status" value="1"/>
</dbReference>
<dbReference type="Gene3D" id="3.30.40.10">
    <property type="entry name" value="Zinc/RING finger domain, C3HC4 (zinc finger)"/>
    <property type="match status" value="1"/>
</dbReference>
<dbReference type="InterPro" id="IPR001841">
    <property type="entry name" value="Znf_RING"/>
</dbReference>
<proteinExistence type="predicted"/>
<evidence type="ECO:0000259" key="4">
    <source>
        <dbReference type="PROSITE" id="PS50089"/>
    </source>
</evidence>
<evidence type="ECO:0000256" key="3">
    <source>
        <dbReference type="PROSITE-ProRule" id="PRU00175"/>
    </source>
</evidence>
<keyword evidence="2" id="KW-0862">Zinc</keyword>
<dbReference type="SMART" id="SM00184">
    <property type="entry name" value="RING"/>
    <property type="match status" value="1"/>
</dbReference>
<dbReference type="SUPFAM" id="SSF51735">
    <property type="entry name" value="NAD(P)-binding Rossmann-fold domains"/>
    <property type="match status" value="1"/>
</dbReference>
<dbReference type="Pfam" id="PF13920">
    <property type="entry name" value="zf-C3HC4_3"/>
    <property type="match status" value="1"/>
</dbReference>
<feature type="domain" description="RING-type" evidence="4">
    <location>
        <begin position="242"/>
        <end position="281"/>
    </location>
</feature>
<accession>A0ABM1B3Q9</accession>
<evidence type="ECO:0000256" key="2">
    <source>
        <dbReference type="ARBA" id="ARBA00022833"/>
    </source>
</evidence>
<dbReference type="InterPro" id="IPR036291">
    <property type="entry name" value="NAD(P)-bd_dom_sf"/>
</dbReference>
<dbReference type="PANTHER" id="PTHR48075:SF5">
    <property type="entry name" value="3-HYDROXYBUTYRYL-COA DEHYDROGENASE"/>
    <property type="match status" value="1"/>
</dbReference>
<gene>
    <name evidence="6" type="primary">LOC106459152</name>
</gene>